<evidence type="ECO:0000313" key="10">
    <source>
        <dbReference type="EMBL" id="KAI3833277.1"/>
    </source>
</evidence>
<evidence type="ECO:0000256" key="7">
    <source>
        <dbReference type="ARBA" id="ARBA00023242"/>
    </source>
</evidence>
<keyword evidence="4" id="KW-0949">S-adenosyl-L-methionine</keyword>
<dbReference type="GO" id="GO:0003677">
    <property type="term" value="F:DNA binding"/>
    <property type="evidence" value="ECO:0007669"/>
    <property type="project" value="UniProtKB-KW"/>
</dbReference>
<keyword evidence="5" id="KW-0677">Repeat</keyword>
<keyword evidence="11" id="KW-1185">Reference proteome</keyword>
<protein>
    <recommendedName>
        <fullName evidence="9">SAM-dependent MTase DRM-type domain-containing protein</fullName>
    </recommendedName>
</protein>
<evidence type="ECO:0000256" key="1">
    <source>
        <dbReference type="ARBA" id="ARBA00004123"/>
    </source>
</evidence>
<dbReference type="SUPFAM" id="SSF53335">
    <property type="entry name" value="S-adenosyl-L-methionine-dependent methyltransferases"/>
    <property type="match status" value="2"/>
</dbReference>
<reference evidence="10" key="1">
    <citation type="submission" date="2022-04" db="EMBL/GenBank/DDBJ databases">
        <title>A functionally conserved STORR gene fusion in Papaver species that diverged 16.8 million years ago.</title>
        <authorList>
            <person name="Catania T."/>
        </authorList>
    </citation>
    <scope>NUCLEOTIDE SEQUENCE</scope>
    <source>
        <strain evidence="10">S-188037</strain>
    </source>
</reference>
<evidence type="ECO:0000259" key="9">
    <source>
        <dbReference type="PROSITE" id="PS51680"/>
    </source>
</evidence>
<dbReference type="InterPro" id="IPR030380">
    <property type="entry name" value="SAM_MeTfrase_DRM"/>
</dbReference>
<feature type="non-terminal residue" evidence="10">
    <location>
        <position position="1"/>
    </location>
</feature>
<feature type="compositionally biased region" description="Basic and acidic residues" evidence="8">
    <location>
        <begin position="415"/>
        <end position="429"/>
    </location>
</feature>
<evidence type="ECO:0000256" key="8">
    <source>
        <dbReference type="SAM" id="MobiDB-lite"/>
    </source>
</evidence>
<name>A0AAD4RV98_9MAGN</name>
<evidence type="ECO:0000313" key="11">
    <source>
        <dbReference type="Proteomes" id="UP001202328"/>
    </source>
</evidence>
<sequence length="783" mass="87777">KNLILSGRKGKELLETQAKMIELSDSEGSSDEECNVQVKSEVDEFGEGSSSVATTSRRLIERGQSSSRHSQETGHPLVKSEVGEFDEDLPSGTTSRRPVEVNPPASSQRHNLRQYFIGMGFSPALVDRVLRENDGDNVELLLESLFEYSAPQNVKSEPAGSSDRISSPITDDSDFSLDGAEMEELEVKSEVIEDTRAYLLTMNFSVKEVDSAIERLGEHAPVNELVDYIVATQIAEGAAKNEEATTASLFATMDRTLRLLEMGFTEEEISSAIEKFGGDISVQELADSIVAKQNGDTWVVKTEEESTSDVMHHSHTENGWRPFESSTNHHDDSVSRSQTGNGWTTIGSLSRETIRRPYESLTNHHDDSRSRSQTGNGWTTVESLSKESIRRRAVETSMSQNYASSSSFNPYEEYTDSKESVKGKRPKIESTEPISISESFDDYKVPISSHSTAPSRRLLESVAKPPYFFYGNVLAISNSTWVRITQFLYGVAQEFVNTEFFSALSRKEGYVHNLPTENRSHILPKTAMTIEGVMAHTKPWWPSWDTRKHLSWINVEATGIYQLCERLGRILADTRGAPSKIQQSEIIHHCKTLNLVWTGKNKLSPIDPEYIEQILGYPANHTDIMRYDPAERLKLLKYSFQTDTLGYHLSALKRIYPHGLNMLSIYSSIGGVEVALHRLGVRLKCVVSVEDSETNRRILKRWWDNTRQTGKLVQIEGIGKMTSSRIEYLTKEYGGFDFVVCQNPCALMSGSSNGAVDADLDTNMFFEFVRVLQRVRGSAGSNR</sequence>
<dbReference type="GO" id="GO:0008168">
    <property type="term" value="F:methyltransferase activity"/>
    <property type="evidence" value="ECO:0007669"/>
    <property type="project" value="UniProtKB-KW"/>
</dbReference>
<keyword evidence="2" id="KW-0489">Methyltransferase</keyword>
<keyword evidence="3" id="KW-0808">Transferase</keyword>
<gene>
    <name evidence="10" type="ORF">MKW98_006376</name>
</gene>
<evidence type="ECO:0000256" key="4">
    <source>
        <dbReference type="ARBA" id="ARBA00022691"/>
    </source>
</evidence>
<feature type="compositionally biased region" description="Polar residues" evidence="8">
    <location>
        <begin position="335"/>
        <end position="351"/>
    </location>
</feature>
<feature type="region of interest" description="Disordered" evidence="8">
    <location>
        <begin position="304"/>
        <end position="429"/>
    </location>
</feature>
<feature type="compositionally biased region" description="Basic and acidic residues" evidence="8">
    <location>
        <begin position="352"/>
        <end position="370"/>
    </location>
</feature>
<evidence type="ECO:0000256" key="2">
    <source>
        <dbReference type="ARBA" id="ARBA00022603"/>
    </source>
</evidence>
<keyword evidence="7" id="KW-0539">Nucleus</keyword>
<feature type="compositionally biased region" description="Polar residues" evidence="8">
    <location>
        <begin position="371"/>
        <end position="383"/>
    </location>
</feature>
<feature type="compositionally biased region" description="Polar residues" evidence="8">
    <location>
        <begin position="48"/>
        <end position="68"/>
    </location>
</feature>
<dbReference type="Proteomes" id="UP001202328">
    <property type="component" value="Unassembled WGS sequence"/>
</dbReference>
<dbReference type="InterPro" id="IPR029063">
    <property type="entry name" value="SAM-dependent_MTases_sf"/>
</dbReference>
<feature type="domain" description="SAM-dependent MTase DRM-type" evidence="9">
    <location>
        <begin position="454"/>
        <end position="782"/>
    </location>
</feature>
<dbReference type="PANTHER" id="PTHR23068:SF11">
    <property type="entry name" value="INACTIVE DNA (CYTOSINE-5)-METHYLTRANSFERASE DRM3-RELATED"/>
    <property type="match status" value="1"/>
</dbReference>
<organism evidence="10 11">
    <name type="scientific">Papaver atlanticum</name>
    <dbReference type="NCBI Taxonomy" id="357466"/>
    <lineage>
        <taxon>Eukaryota</taxon>
        <taxon>Viridiplantae</taxon>
        <taxon>Streptophyta</taxon>
        <taxon>Embryophyta</taxon>
        <taxon>Tracheophyta</taxon>
        <taxon>Spermatophyta</taxon>
        <taxon>Magnoliopsida</taxon>
        <taxon>Ranunculales</taxon>
        <taxon>Papaveraceae</taxon>
        <taxon>Papaveroideae</taxon>
        <taxon>Papaver</taxon>
    </lineage>
</organism>
<dbReference type="Gene3D" id="3.40.50.150">
    <property type="entry name" value="Vaccinia Virus protein VP39"/>
    <property type="match status" value="1"/>
</dbReference>
<dbReference type="EMBL" id="JAJJMB010017971">
    <property type="protein sequence ID" value="KAI3833277.1"/>
    <property type="molecule type" value="Genomic_DNA"/>
</dbReference>
<comment type="caution">
    <text evidence="10">The sequence shown here is derived from an EMBL/GenBank/DDBJ whole genome shotgun (WGS) entry which is preliminary data.</text>
</comment>
<dbReference type="GO" id="GO:0032259">
    <property type="term" value="P:methylation"/>
    <property type="evidence" value="ECO:0007669"/>
    <property type="project" value="UniProtKB-KW"/>
</dbReference>
<proteinExistence type="predicted"/>
<feature type="compositionally biased region" description="Polar residues" evidence="8">
    <location>
        <begin position="396"/>
        <end position="409"/>
    </location>
</feature>
<dbReference type="PROSITE" id="PS51680">
    <property type="entry name" value="SAM_MT_DRM"/>
    <property type="match status" value="1"/>
</dbReference>
<dbReference type="AlphaFoldDB" id="A0AAD4RV98"/>
<dbReference type="PANTHER" id="PTHR23068">
    <property type="entry name" value="DNA CYTOSINE-5- -METHYLTRANSFERASE 3-RELATED"/>
    <property type="match status" value="1"/>
</dbReference>
<evidence type="ECO:0000256" key="5">
    <source>
        <dbReference type="ARBA" id="ARBA00022737"/>
    </source>
</evidence>
<dbReference type="InterPro" id="IPR050390">
    <property type="entry name" value="C5-Methyltransferase"/>
</dbReference>
<accession>A0AAD4RV98</accession>
<evidence type="ECO:0000256" key="6">
    <source>
        <dbReference type="ARBA" id="ARBA00023125"/>
    </source>
</evidence>
<feature type="compositionally biased region" description="Acidic residues" evidence="8">
    <location>
        <begin position="24"/>
        <end position="34"/>
    </location>
</feature>
<comment type="subcellular location">
    <subcellularLocation>
        <location evidence="1">Nucleus</location>
    </subcellularLocation>
</comment>
<feature type="compositionally biased region" description="Basic and acidic residues" evidence="8">
    <location>
        <begin position="384"/>
        <end position="394"/>
    </location>
</feature>
<feature type="region of interest" description="Disordered" evidence="8">
    <location>
        <begin position="22"/>
        <end position="107"/>
    </location>
</feature>
<evidence type="ECO:0000256" key="3">
    <source>
        <dbReference type="ARBA" id="ARBA00022679"/>
    </source>
</evidence>
<keyword evidence="6" id="KW-0238">DNA-binding</keyword>
<dbReference type="GO" id="GO:0005634">
    <property type="term" value="C:nucleus"/>
    <property type="evidence" value="ECO:0007669"/>
    <property type="project" value="UniProtKB-SubCell"/>
</dbReference>